<evidence type="ECO:0000313" key="4">
    <source>
        <dbReference type="EMBL" id="KAF0934678.1"/>
    </source>
</evidence>
<evidence type="ECO:0000256" key="2">
    <source>
        <dbReference type="SAM" id="MobiDB-lite"/>
    </source>
</evidence>
<name>A0A6G1FCL7_9ORYZ</name>
<feature type="domain" description="CCHC-type" evidence="3">
    <location>
        <begin position="88"/>
        <end position="104"/>
    </location>
</feature>
<keyword evidence="5" id="KW-1185">Reference proteome</keyword>
<evidence type="ECO:0000256" key="1">
    <source>
        <dbReference type="PROSITE-ProRule" id="PRU00047"/>
    </source>
</evidence>
<dbReference type="Pfam" id="PF00098">
    <property type="entry name" value="zf-CCHC"/>
    <property type="match status" value="1"/>
</dbReference>
<dbReference type="Proteomes" id="UP000479710">
    <property type="component" value="Unassembled WGS sequence"/>
</dbReference>
<dbReference type="PROSITE" id="PS50158">
    <property type="entry name" value="ZF_CCHC"/>
    <property type="match status" value="1"/>
</dbReference>
<dbReference type="GO" id="GO:0003676">
    <property type="term" value="F:nucleic acid binding"/>
    <property type="evidence" value="ECO:0007669"/>
    <property type="project" value="InterPro"/>
</dbReference>
<dbReference type="SUPFAM" id="SSF57756">
    <property type="entry name" value="Retrovirus zinc finger-like domains"/>
    <property type="match status" value="1"/>
</dbReference>
<dbReference type="OrthoDB" id="8064718at2759"/>
<reference evidence="4 5" key="1">
    <citation type="submission" date="2019-11" db="EMBL/GenBank/DDBJ databases">
        <title>Whole genome sequence of Oryza granulata.</title>
        <authorList>
            <person name="Li W."/>
        </authorList>
    </citation>
    <scope>NUCLEOTIDE SEQUENCE [LARGE SCALE GENOMIC DNA]</scope>
    <source>
        <strain evidence="5">cv. Menghai</strain>
        <tissue evidence="4">Leaf</tissue>
    </source>
</reference>
<accession>A0A6G1FCL7</accession>
<gene>
    <name evidence="4" type="ORF">E2562_026426</name>
</gene>
<dbReference type="GO" id="GO:0008270">
    <property type="term" value="F:zinc ion binding"/>
    <property type="evidence" value="ECO:0007669"/>
    <property type="project" value="UniProtKB-KW"/>
</dbReference>
<dbReference type="Gene3D" id="4.10.60.10">
    <property type="entry name" value="Zinc finger, CCHC-type"/>
    <property type="match status" value="1"/>
</dbReference>
<dbReference type="InterPro" id="IPR036875">
    <property type="entry name" value="Znf_CCHC_sf"/>
</dbReference>
<dbReference type="SMART" id="SM00343">
    <property type="entry name" value="ZnF_C2HC"/>
    <property type="match status" value="1"/>
</dbReference>
<feature type="compositionally biased region" description="Basic and acidic residues" evidence="2">
    <location>
        <begin position="77"/>
        <end position="89"/>
    </location>
</feature>
<evidence type="ECO:0000259" key="3">
    <source>
        <dbReference type="PROSITE" id="PS50158"/>
    </source>
</evidence>
<comment type="caution">
    <text evidence="4">The sequence shown here is derived from an EMBL/GenBank/DDBJ whole genome shotgun (WGS) entry which is preliminary data.</text>
</comment>
<dbReference type="AlphaFoldDB" id="A0A6G1FCL7"/>
<sequence length="123" mass="13369">MSVAEAIGRLRTFEESSKGWRCSNDGENLLLTRAQWESLSLKEKKNHGGGHGKAGGGRSGSHSHNNDDDGTSSDFGNSERKSNGKKDKCYNCGVRGHFASECRKPRKEEAALLATTDDEPCLL</sequence>
<keyword evidence="1" id="KW-0479">Metal-binding</keyword>
<protein>
    <recommendedName>
        <fullName evidence="3">CCHC-type domain-containing protein</fullName>
    </recommendedName>
</protein>
<dbReference type="EMBL" id="SPHZ02000001">
    <property type="protein sequence ID" value="KAF0934678.1"/>
    <property type="molecule type" value="Genomic_DNA"/>
</dbReference>
<proteinExistence type="predicted"/>
<evidence type="ECO:0000313" key="5">
    <source>
        <dbReference type="Proteomes" id="UP000479710"/>
    </source>
</evidence>
<dbReference type="InterPro" id="IPR001878">
    <property type="entry name" value="Znf_CCHC"/>
</dbReference>
<keyword evidence="1" id="KW-0862">Zinc</keyword>
<feature type="region of interest" description="Disordered" evidence="2">
    <location>
        <begin position="40"/>
        <end position="92"/>
    </location>
</feature>
<keyword evidence="1" id="KW-0863">Zinc-finger</keyword>
<organism evidence="4 5">
    <name type="scientific">Oryza meyeriana var. granulata</name>
    <dbReference type="NCBI Taxonomy" id="110450"/>
    <lineage>
        <taxon>Eukaryota</taxon>
        <taxon>Viridiplantae</taxon>
        <taxon>Streptophyta</taxon>
        <taxon>Embryophyta</taxon>
        <taxon>Tracheophyta</taxon>
        <taxon>Spermatophyta</taxon>
        <taxon>Magnoliopsida</taxon>
        <taxon>Liliopsida</taxon>
        <taxon>Poales</taxon>
        <taxon>Poaceae</taxon>
        <taxon>BOP clade</taxon>
        <taxon>Oryzoideae</taxon>
        <taxon>Oryzeae</taxon>
        <taxon>Oryzinae</taxon>
        <taxon>Oryza</taxon>
        <taxon>Oryza meyeriana</taxon>
    </lineage>
</organism>